<dbReference type="GO" id="GO:0050661">
    <property type="term" value="F:NADP binding"/>
    <property type="evidence" value="ECO:0007669"/>
    <property type="project" value="InterPro"/>
</dbReference>
<evidence type="ECO:0000313" key="12">
    <source>
        <dbReference type="Proteomes" id="UP000525078"/>
    </source>
</evidence>
<dbReference type="EC" id="1.-.-.-" evidence="10"/>
<dbReference type="GO" id="GO:0103075">
    <property type="term" value="F:indole-3-pyruvate monooxygenase activity"/>
    <property type="evidence" value="ECO:0007669"/>
    <property type="project" value="UniProtKB-EC"/>
</dbReference>
<dbReference type="GO" id="GO:0050660">
    <property type="term" value="F:flavin adenine dinucleotide binding"/>
    <property type="evidence" value="ECO:0007669"/>
    <property type="project" value="InterPro"/>
</dbReference>
<comment type="cofactor">
    <cofactor evidence="1 10">
        <name>FAD</name>
        <dbReference type="ChEBI" id="CHEBI:57692"/>
    </cofactor>
</comment>
<dbReference type="PANTHER" id="PTHR43539:SF42">
    <property type="entry name" value="OS01G0273800 PROTEIN"/>
    <property type="match status" value="1"/>
</dbReference>
<gene>
    <name evidence="11" type="ORF">F8388_020114</name>
</gene>
<comment type="caution">
    <text evidence="11">The sequence shown here is derived from an EMBL/GenBank/DDBJ whole genome shotgun (WGS) entry which is preliminary data.</text>
</comment>
<dbReference type="SUPFAM" id="SSF51905">
    <property type="entry name" value="FAD/NAD(P)-binding domain"/>
    <property type="match status" value="1"/>
</dbReference>
<evidence type="ECO:0000256" key="7">
    <source>
        <dbReference type="ARBA" id="ARBA00023002"/>
    </source>
</evidence>
<evidence type="ECO:0000256" key="9">
    <source>
        <dbReference type="ARBA" id="ARBA00047707"/>
    </source>
</evidence>
<evidence type="ECO:0000256" key="5">
    <source>
        <dbReference type="ARBA" id="ARBA00022827"/>
    </source>
</evidence>
<keyword evidence="5 10" id="KW-0274">FAD</keyword>
<dbReference type="AlphaFoldDB" id="A0A7J6F7R7"/>
<protein>
    <recommendedName>
        <fullName evidence="10">Flavin-containing monooxygenase</fullName>
        <ecNumber evidence="10">1.-.-.-</ecNumber>
    </recommendedName>
</protein>
<name>A0A7J6F7R7_CANSA</name>
<evidence type="ECO:0000256" key="10">
    <source>
        <dbReference type="RuleBase" id="RU361177"/>
    </source>
</evidence>
<keyword evidence="10" id="KW-0503">Monooxygenase</keyword>
<dbReference type="EMBL" id="JAATIP010000148">
    <property type="protein sequence ID" value="KAF4366752.1"/>
    <property type="molecule type" value="Genomic_DNA"/>
</dbReference>
<evidence type="ECO:0000256" key="6">
    <source>
        <dbReference type="ARBA" id="ARBA00022857"/>
    </source>
</evidence>
<organism evidence="11 12">
    <name type="scientific">Cannabis sativa</name>
    <name type="common">Hemp</name>
    <name type="synonym">Marijuana</name>
    <dbReference type="NCBI Taxonomy" id="3483"/>
    <lineage>
        <taxon>Eukaryota</taxon>
        <taxon>Viridiplantae</taxon>
        <taxon>Streptophyta</taxon>
        <taxon>Embryophyta</taxon>
        <taxon>Tracheophyta</taxon>
        <taxon>Spermatophyta</taxon>
        <taxon>Magnoliopsida</taxon>
        <taxon>eudicotyledons</taxon>
        <taxon>Gunneridae</taxon>
        <taxon>Pentapetalae</taxon>
        <taxon>rosids</taxon>
        <taxon>fabids</taxon>
        <taxon>Rosales</taxon>
        <taxon>Cannabaceae</taxon>
        <taxon>Cannabis</taxon>
    </lineage>
</organism>
<dbReference type="Proteomes" id="UP000525078">
    <property type="component" value="Unassembled WGS sequence"/>
</dbReference>
<dbReference type="GO" id="GO:0009851">
    <property type="term" value="P:auxin biosynthetic process"/>
    <property type="evidence" value="ECO:0007669"/>
    <property type="project" value="UniProtKB-KW"/>
</dbReference>
<dbReference type="GO" id="GO:0004499">
    <property type="term" value="F:N,N-dimethylaniline monooxygenase activity"/>
    <property type="evidence" value="ECO:0007669"/>
    <property type="project" value="InterPro"/>
</dbReference>
<dbReference type="InterPro" id="IPR020946">
    <property type="entry name" value="Flavin_mOase-like"/>
</dbReference>
<evidence type="ECO:0000256" key="4">
    <source>
        <dbReference type="ARBA" id="ARBA00022630"/>
    </source>
</evidence>
<comment type="pathway">
    <text evidence="2">Plant hormone metabolism; auxin biosynthesis.</text>
</comment>
<accession>A0A7J6F7R7</accession>
<dbReference type="Pfam" id="PF00743">
    <property type="entry name" value="FMO-like"/>
    <property type="match status" value="1"/>
</dbReference>
<keyword evidence="6" id="KW-0521">NADP</keyword>
<dbReference type="InterPro" id="IPR036188">
    <property type="entry name" value="FAD/NAD-bd_sf"/>
</dbReference>
<keyword evidence="4 10" id="KW-0285">Flavoprotein</keyword>
<comment type="catalytic activity">
    <reaction evidence="9">
        <text>indole-3-pyruvate + NADPH + O2 + H(+) = (indol-3-yl)acetate + CO2 + NADP(+) + H2O</text>
        <dbReference type="Rhea" id="RHEA:34331"/>
        <dbReference type="ChEBI" id="CHEBI:15377"/>
        <dbReference type="ChEBI" id="CHEBI:15378"/>
        <dbReference type="ChEBI" id="CHEBI:15379"/>
        <dbReference type="ChEBI" id="CHEBI:16526"/>
        <dbReference type="ChEBI" id="CHEBI:17640"/>
        <dbReference type="ChEBI" id="CHEBI:30854"/>
        <dbReference type="ChEBI" id="CHEBI:57783"/>
        <dbReference type="ChEBI" id="CHEBI:58349"/>
        <dbReference type="EC" id="1.14.13.168"/>
    </reaction>
</comment>
<sequence>MWKYLKVNGNGDGDDVVEDYNGRFLVVASGETAEPYVPEVKGLRSFPGKILHSIGYKSGKEFREKKVLVVGS</sequence>
<dbReference type="PANTHER" id="PTHR43539">
    <property type="entry name" value="FLAVIN-BINDING MONOOXYGENASE-LIKE PROTEIN (AFU_ORTHOLOGUE AFUA_4G09220)"/>
    <property type="match status" value="1"/>
</dbReference>
<proteinExistence type="inferred from homology"/>
<evidence type="ECO:0000256" key="8">
    <source>
        <dbReference type="ARBA" id="ARBA00023070"/>
    </source>
</evidence>
<dbReference type="Gene3D" id="3.50.50.60">
    <property type="entry name" value="FAD/NAD(P)-binding domain"/>
    <property type="match status" value="1"/>
</dbReference>
<keyword evidence="7 10" id="KW-0560">Oxidoreductase</keyword>
<evidence type="ECO:0000256" key="3">
    <source>
        <dbReference type="ARBA" id="ARBA00009183"/>
    </source>
</evidence>
<keyword evidence="8" id="KW-0073">Auxin biosynthesis</keyword>
<evidence type="ECO:0000256" key="2">
    <source>
        <dbReference type="ARBA" id="ARBA00004814"/>
    </source>
</evidence>
<dbReference type="InterPro" id="IPR050982">
    <property type="entry name" value="Auxin_biosynth/cation_transpt"/>
</dbReference>
<reference evidence="11 12" key="1">
    <citation type="journal article" date="2020" name="bioRxiv">
        <title>Sequence and annotation of 42 cannabis genomes reveals extensive copy number variation in cannabinoid synthesis and pathogen resistance genes.</title>
        <authorList>
            <person name="Mckernan K.J."/>
            <person name="Helbert Y."/>
            <person name="Kane L.T."/>
            <person name="Ebling H."/>
            <person name="Zhang L."/>
            <person name="Liu B."/>
            <person name="Eaton Z."/>
            <person name="Mclaughlin S."/>
            <person name="Kingan S."/>
            <person name="Baybayan P."/>
            <person name="Concepcion G."/>
            <person name="Jordan M."/>
            <person name="Riva A."/>
            <person name="Barbazuk W."/>
            <person name="Harkins T."/>
        </authorList>
    </citation>
    <scope>NUCLEOTIDE SEQUENCE [LARGE SCALE GENOMIC DNA]</scope>
    <source>
        <strain evidence="12">cv. Jamaican Lion 4</strain>
        <tissue evidence="11">Leaf</tissue>
    </source>
</reference>
<comment type="similarity">
    <text evidence="3 10">Belongs to the FMO family.</text>
</comment>
<evidence type="ECO:0000256" key="1">
    <source>
        <dbReference type="ARBA" id="ARBA00001974"/>
    </source>
</evidence>
<evidence type="ECO:0000313" key="11">
    <source>
        <dbReference type="EMBL" id="KAF4366752.1"/>
    </source>
</evidence>